<sequence>MGQLFSRTLGASPTPPLLQLPVEVLLSITNQLSSSPESIVALSLTCKPLFIALERDVADIRGKYRHSVLALLEKDLGDRFFYCSTCCQLHRFSPWWNPTTTEHTAYCNTKYNRFYCHTRQLFNPNPANSPYKLYYVHARLVMNRHLYGAPKGLSLESLAKPTRARSWAGGPLWLQCPSARIIGDELFLRVTHTLEGTAATLRDAIDEGRYCICMHVATDPVDFVRRSRDGLYRIPELETPEGEKQGSGPSWSPFRVCREAPGFCTICLTDYTTTVERAEVREVVQSMIAKNGIHFGPFVNGWRVTISTYHQLGRCRDTEDWRWVALVGGKVGQPGGDTSPGSLACPGRDMALYPPGVVRQKWRAEDHRPKESSEGVVPLDYGLEDNL</sequence>
<evidence type="ECO:0000256" key="1">
    <source>
        <dbReference type="SAM" id="MobiDB-lite"/>
    </source>
</evidence>
<accession>A0ABQ0GA98</accession>
<organism evidence="2 3">
    <name type="scientific">Madurella fahalii</name>
    <dbReference type="NCBI Taxonomy" id="1157608"/>
    <lineage>
        <taxon>Eukaryota</taxon>
        <taxon>Fungi</taxon>
        <taxon>Dikarya</taxon>
        <taxon>Ascomycota</taxon>
        <taxon>Pezizomycotina</taxon>
        <taxon>Sordariomycetes</taxon>
        <taxon>Sordariomycetidae</taxon>
        <taxon>Sordariales</taxon>
        <taxon>Sordariales incertae sedis</taxon>
        <taxon>Madurella</taxon>
    </lineage>
</organism>
<proteinExistence type="predicted"/>
<gene>
    <name evidence="2" type="ORF">MFIFM68171_04913</name>
</gene>
<dbReference type="GeneID" id="98175656"/>
<comment type="caution">
    <text evidence="2">The sequence shown here is derived from an EMBL/GenBank/DDBJ whole genome shotgun (WGS) entry which is preliminary data.</text>
</comment>
<name>A0ABQ0GA98_9PEZI</name>
<dbReference type="EMBL" id="BAAFSV010000002">
    <property type="protein sequence ID" value="GAB1314703.1"/>
    <property type="molecule type" value="Genomic_DNA"/>
</dbReference>
<feature type="region of interest" description="Disordered" evidence="1">
    <location>
        <begin position="362"/>
        <end position="387"/>
    </location>
</feature>
<dbReference type="Proteomes" id="UP001628179">
    <property type="component" value="Unassembled WGS sequence"/>
</dbReference>
<dbReference type="RefSeq" id="XP_070916434.1">
    <property type="nucleotide sequence ID" value="XM_071060333.1"/>
</dbReference>
<feature type="compositionally biased region" description="Basic and acidic residues" evidence="1">
    <location>
        <begin position="362"/>
        <end position="373"/>
    </location>
</feature>
<reference evidence="2 3" key="1">
    <citation type="submission" date="2024-09" db="EMBL/GenBank/DDBJ databases">
        <title>Itraconazole resistance in Madurella fahalii resulting from another homologue of gene encoding cytochrome P450 14-alpha sterol demethylase (CYP51).</title>
        <authorList>
            <person name="Yoshioka I."/>
            <person name="Fahal A.H."/>
            <person name="Kaneko S."/>
            <person name="Yaguchi T."/>
        </authorList>
    </citation>
    <scope>NUCLEOTIDE SEQUENCE [LARGE SCALE GENOMIC DNA]</scope>
    <source>
        <strain evidence="2 3">IFM 68171</strain>
    </source>
</reference>
<evidence type="ECO:0000313" key="2">
    <source>
        <dbReference type="EMBL" id="GAB1314703.1"/>
    </source>
</evidence>
<protein>
    <submittedName>
        <fullName evidence="2">F-box domain-containing protein</fullName>
    </submittedName>
</protein>
<keyword evidence="3" id="KW-1185">Reference proteome</keyword>
<evidence type="ECO:0000313" key="3">
    <source>
        <dbReference type="Proteomes" id="UP001628179"/>
    </source>
</evidence>